<sequence>MMAKEGEEKMERRRRTEILIKGRRKVLSHIVSHIRSIHKVEVINEPSLGLSMIKMRERGKGELFYIGEALITEAKVYVDGAMGIGILFGEDSDKALDLAIVDGAYNLNSEECKLFYEILLREEERIKNLENNKKNQILKTKVDFTTMEV</sequence>
<dbReference type="AlphaFoldDB" id="N9WA86"/>
<dbReference type="EMBL" id="AGYT01000019">
    <property type="protein sequence ID" value="ENY99940.1"/>
    <property type="molecule type" value="Genomic_DNA"/>
</dbReference>
<dbReference type="PATRIC" id="fig|999411.4.peg.2991"/>
<evidence type="ECO:0000313" key="1">
    <source>
        <dbReference type="EMBL" id="ENY99940.1"/>
    </source>
</evidence>
<name>N9WA86_9CLOT</name>
<accession>N9WA86</accession>
<keyword evidence="1" id="KW-0456">Lyase</keyword>
<dbReference type="Pfam" id="PF06754">
    <property type="entry name" value="PhnG"/>
    <property type="match status" value="1"/>
</dbReference>
<evidence type="ECO:0000313" key="2">
    <source>
        <dbReference type="Proteomes" id="UP000013097"/>
    </source>
</evidence>
<dbReference type="GO" id="GO:0019634">
    <property type="term" value="P:organic phosphonate metabolic process"/>
    <property type="evidence" value="ECO:0007669"/>
    <property type="project" value="InterPro"/>
</dbReference>
<comment type="caution">
    <text evidence="1">The sequence shown here is derived from an EMBL/GenBank/DDBJ whole genome shotgun (WGS) entry which is preliminary data.</text>
</comment>
<dbReference type="NCBIfam" id="TIGR03293">
    <property type="entry name" value="PhnG_redo"/>
    <property type="match status" value="1"/>
</dbReference>
<protein>
    <submittedName>
        <fullName evidence="1">Phosphonate C-P lyase system protein PhnG</fullName>
    </submittedName>
</protein>
<gene>
    <name evidence="1" type="ORF">HMPREF1092_03077</name>
</gene>
<dbReference type="HOGENOM" id="CLU_109242_1_0_9"/>
<dbReference type="Proteomes" id="UP000013097">
    <property type="component" value="Unassembled WGS sequence"/>
</dbReference>
<organism evidence="1 2">
    <name type="scientific">Clostridium thermobutyricum</name>
    <dbReference type="NCBI Taxonomy" id="29372"/>
    <lineage>
        <taxon>Bacteria</taxon>
        <taxon>Bacillati</taxon>
        <taxon>Bacillota</taxon>
        <taxon>Clostridia</taxon>
        <taxon>Eubacteriales</taxon>
        <taxon>Clostridiaceae</taxon>
        <taxon>Clostridium</taxon>
    </lineage>
</organism>
<proteinExistence type="predicted"/>
<dbReference type="GO" id="GO:0016829">
    <property type="term" value="F:lyase activity"/>
    <property type="evidence" value="ECO:0007669"/>
    <property type="project" value="UniProtKB-KW"/>
</dbReference>
<dbReference type="eggNOG" id="COG3624">
    <property type="taxonomic scope" value="Bacteria"/>
</dbReference>
<dbReference type="InterPro" id="IPR009609">
    <property type="entry name" value="Phosphonate_metab_PhnG"/>
</dbReference>
<dbReference type="GO" id="GO:0015716">
    <property type="term" value="P:organic phosphonate transport"/>
    <property type="evidence" value="ECO:0007669"/>
    <property type="project" value="InterPro"/>
</dbReference>
<keyword evidence="2" id="KW-1185">Reference proteome</keyword>
<reference evidence="1 2" key="1">
    <citation type="submission" date="2013-01" db="EMBL/GenBank/DDBJ databases">
        <title>The Genome Sequence of Clostridium colicanis 209318.</title>
        <authorList>
            <consortium name="The Broad Institute Genome Sequencing Platform"/>
            <person name="Earl A."/>
            <person name="Ward D."/>
            <person name="Feldgarden M."/>
            <person name="Gevers D."/>
            <person name="Courvalin P."/>
            <person name="Lambert T."/>
            <person name="Walker B."/>
            <person name="Young S.K."/>
            <person name="Zeng Q."/>
            <person name="Gargeya S."/>
            <person name="Fitzgerald M."/>
            <person name="Haas B."/>
            <person name="Abouelleil A."/>
            <person name="Alvarado L."/>
            <person name="Arachchi H.M."/>
            <person name="Berlin A.M."/>
            <person name="Chapman S.B."/>
            <person name="Dewar J."/>
            <person name="Goldberg J."/>
            <person name="Griggs A."/>
            <person name="Gujja S."/>
            <person name="Hansen M."/>
            <person name="Howarth C."/>
            <person name="Imamovic A."/>
            <person name="Larimer J."/>
            <person name="McCowan C."/>
            <person name="Murphy C."/>
            <person name="Neiman D."/>
            <person name="Pearson M."/>
            <person name="Priest M."/>
            <person name="Roberts A."/>
            <person name="Saif S."/>
            <person name="Shea T."/>
            <person name="Sisk P."/>
            <person name="Sykes S."/>
            <person name="Wortman J."/>
            <person name="Nusbaum C."/>
            <person name="Birren B."/>
        </authorList>
    </citation>
    <scope>NUCLEOTIDE SEQUENCE [LARGE SCALE GENOMIC DNA]</scope>
    <source>
        <strain evidence="1 2">209318</strain>
    </source>
</reference>